<evidence type="ECO:0000256" key="2">
    <source>
        <dbReference type="ARBA" id="ARBA00017524"/>
    </source>
</evidence>
<dbReference type="InterPro" id="IPR048625">
    <property type="entry name" value="Sec10_N"/>
</dbReference>
<dbReference type="PANTHER" id="PTHR12100:SF0">
    <property type="entry name" value="EXOCYST COMPLEX COMPONENT 5"/>
    <property type="match status" value="1"/>
</dbReference>
<evidence type="ECO:0000256" key="5">
    <source>
        <dbReference type="ARBA" id="ARBA00023054"/>
    </source>
</evidence>
<keyword evidence="4" id="KW-0268">Exocytosis</keyword>
<feature type="domain" description="Exocyst complex component Sec10-like alpha-helical bundle" evidence="7">
    <location>
        <begin position="159"/>
        <end position="504"/>
    </location>
</feature>
<evidence type="ECO:0000256" key="1">
    <source>
        <dbReference type="ARBA" id="ARBA00006572"/>
    </source>
</evidence>
<reference evidence="9" key="1">
    <citation type="submission" date="2021-02" db="EMBL/GenBank/DDBJ databases">
        <authorList>
            <person name="Nowell W R."/>
        </authorList>
    </citation>
    <scope>NUCLEOTIDE SEQUENCE</scope>
</reference>
<feature type="domain" description="Exocyst complex component Sec10-like alpha-helical bundle" evidence="7">
    <location>
        <begin position="517"/>
        <end position="748"/>
    </location>
</feature>
<dbReference type="GO" id="GO:0000145">
    <property type="term" value="C:exocyst"/>
    <property type="evidence" value="ECO:0007669"/>
    <property type="project" value="TreeGrafter"/>
</dbReference>
<evidence type="ECO:0000256" key="6">
    <source>
        <dbReference type="ARBA" id="ARBA00031471"/>
    </source>
</evidence>
<dbReference type="InterPro" id="IPR009976">
    <property type="entry name" value="Sec10-like"/>
</dbReference>
<protein>
    <recommendedName>
        <fullName evidence="2">Exocyst complex component 5</fullName>
    </recommendedName>
    <alternativeName>
        <fullName evidence="6">Exocyst complex component Sec10</fullName>
    </alternativeName>
</protein>
<keyword evidence="5" id="KW-0175">Coiled coil</keyword>
<dbReference type="Proteomes" id="UP000663845">
    <property type="component" value="Unassembled WGS sequence"/>
</dbReference>
<dbReference type="InterPro" id="IPR048627">
    <property type="entry name" value="Sec10_HB"/>
</dbReference>
<evidence type="ECO:0000259" key="8">
    <source>
        <dbReference type="Pfam" id="PF20667"/>
    </source>
</evidence>
<dbReference type="Pfam" id="PF20667">
    <property type="entry name" value="Sec10_N"/>
    <property type="match status" value="1"/>
</dbReference>
<sequence length="754" mass="86892">MEDLVLASLDSAVFDVDNLIENIAYKSTDGNVINENFDPTLLEGKFRQAMSILQDYQVQTEQNIKHLEELCEKERNTWSNSVAQLEELYQSTYTGQQELEMRISVISTKVIQIGHQLESKSNPRQQLVDARTTAKYLERFLDANDDVSLMFQDASKLEQAAHIIHQLYNVLQELPDEAKFTDAKTKVKDRYMAIEEELLLEFSRAQVRNDKKAMKKYIKLLSKFKGHNDCIQNFITDCLKGYFDNPNIDIFNSIPQLFVKVSELINELFDQPEKVTERLIITVYTEKLAPYVRNQLDPYLRNPDLDNMEKYLQTLYTLYKKATKLSNDLQTQKISDDPAFLHKLNQHVFKSYLKTYSKYELNCLEEKFQVHLERVESSGGQRRIKPTGLSITDIIQQRLLNTSDQVDESRFSPDLAAALLQDCKTAMTRITTLSEGSEASENILQCFLRLLNALGNQHIDTELQYSLQAIPGPEPKQEPDIRFFYAISQTNNSIQLIERYFVMDIASLLFLQAIPGPEPKQEPDIRFFYAISQTNNSIQLIERYFVMDIASLLLGTQQQSQLLQSKEKVFGQLEELINIGVDKALLCIIGYARNILNEQKRSDFKPENEINISECSPICKRVVRSLDTQIVRLEQTVDGKNLIGILNEFGLRFHRLITDHVFKFEYNISGGLMILQDISEYKKCSKKFRSSTVDQLFAILHALVNLLVVVPDNLRQVITEGHLASLTRDIIESFVQLRTDYKSARLHAMISSDQ</sequence>
<name>A0A814AMS4_9BILA</name>
<gene>
    <name evidence="9" type="ORF">JYZ213_LOCUS11282</name>
</gene>
<evidence type="ECO:0000313" key="9">
    <source>
        <dbReference type="EMBL" id="CAF0914803.1"/>
    </source>
</evidence>
<evidence type="ECO:0000313" key="10">
    <source>
        <dbReference type="Proteomes" id="UP000663845"/>
    </source>
</evidence>
<proteinExistence type="inferred from homology"/>
<feature type="domain" description="Exocyst complex component Sec10 N-terminal" evidence="8">
    <location>
        <begin position="41"/>
        <end position="153"/>
    </location>
</feature>
<evidence type="ECO:0000256" key="4">
    <source>
        <dbReference type="ARBA" id="ARBA00022483"/>
    </source>
</evidence>
<organism evidence="9 10">
    <name type="scientific">Adineta steineri</name>
    <dbReference type="NCBI Taxonomy" id="433720"/>
    <lineage>
        <taxon>Eukaryota</taxon>
        <taxon>Metazoa</taxon>
        <taxon>Spiralia</taxon>
        <taxon>Gnathifera</taxon>
        <taxon>Rotifera</taxon>
        <taxon>Eurotatoria</taxon>
        <taxon>Bdelloidea</taxon>
        <taxon>Adinetida</taxon>
        <taxon>Adinetidae</taxon>
        <taxon>Adineta</taxon>
    </lineage>
</organism>
<dbReference type="AlphaFoldDB" id="A0A814AMS4"/>
<comment type="caution">
    <text evidence="9">The sequence shown here is derived from an EMBL/GenBank/DDBJ whole genome shotgun (WGS) entry which is preliminary data.</text>
</comment>
<dbReference type="GO" id="GO:0006893">
    <property type="term" value="P:Golgi to plasma membrane transport"/>
    <property type="evidence" value="ECO:0007669"/>
    <property type="project" value="TreeGrafter"/>
</dbReference>
<accession>A0A814AMS4</accession>
<dbReference type="Pfam" id="PF07393">
    <property type="entry name" value="Sec10_HB"/>
    <property type="match status" value="2"/>
</dbReference>
<dbReference type="GO" id="GO:0006887">
    <property type="term" value="P:exocytosis"/>
    <property type="evidence" value="ECO:0007669"/>
    <property type="project" value="UniProtKB-KW"/>
</dbReference>
<evidence type="ECO:0000256" key="3">
    <source>
        <dbReference type="ARBA" id="ARBA00022448"/>
    </source>
</evidence>
<keyword evidence="3" id="KW-0813">Transport</keyword>
<dbReference type="EMBL" id="CAJNOG010000084">
    <property type="protein sequence ID" value="CAF0914803.1"/>
    <property type="molecule type" value="Genomic_DNA"/>
</dbReference>
<dbReference type="PANTHER" id="PTHR12100">
    <property type="entry name" value="SEC10"/>
    <property type="match status" value="1"/>
</dbReference>
<evidence type="ECO:0000259" key="7">
    <source>
        <dbReference type="Pfam" id="PF07393"/>
    </source>
</evidence>
<comment type="similarity">
    <text evidence="1">Belongs to the SEC10 family.</text>
</comment>